<name>A0ABW5XHQ7_9MICO</name>
<dbReference type="PROSITE" id="PS50853">
    <property type="entry name" value="FN3"/>
    <property type="match status" value="1"/>
</dbReference>
<dbReference type="PROSITE" id="PS51318">
    <property type="entry name" value="TAT"/>
    <property type="match status" value="1"/>
</dbReference>
<evidence type="ECO:0000256" key="1">
    <source>
        <dbReference type="ARBA" id="ARBA00023295"/>
    </source>
</evidence>
<feature type="chain" id="PRO_5045144167" evidence="3">
    <location>
        <begin position="35"/>
        <end position="616"/>
    </location>
</feature>
<keyword evidence="2" id="KW-0119">Carbohydrate metabolism</keyword>
<dbReference type="EMBL" id="JBHUOP010000005">
    <property type="protein sequence ID" value="MFD2841268.1"/>
    <property type="molecule type" value="Genomic_DNA"/>
</dbReference>
<evidence type="ECO:0000256" key="3">
    <source>
        <dbReference type="SAM" id="SignalP"/>
    </source>
</evidence>
<evidence type="ECO:0000313" key="5">
    <source>
        <dbReference type="EMBL" id="MFD2841268.1"/>
    </source>
</evidence>
<dbReference type="InterPro" id="IPR006311">
    <property type="entry name" value="TAT_signal"/>
</dbReference>
<gene>
    <name evidence="5" type="ORF">ACFSYH_11910</name>
</gene>
<dbReference type="InterPro" id="IPR013783">
    <property type="entry name" value="Ig-like_fold"/>
</dbReference>
<dbReference type="SMART" id="SM00060">
    <property type="entry name" value="FN3"/>
    <property type="match status" value="1"/>
</dbReference>
<dbReference type="InterPro" id="IPR003961">
    <property type="entry name" value="FN3_dom"/>
</dbReference>
<keyword evidence="1" id="KW-0378">Hydrolase</keyword>
<keyword evidence="2" id="KW-0624">Polysaccharide degradation</keyword>
<dbReference type="CDD" id="cd00063">
    <property type="entry name" value="FN3"/>
    <property type="match status" value="1"/>
</dbReference>
<organism evidence="5 6">
    <name type="scientific">Populibacterium corticicola</name>
    <dbReference type="NCBI Taxonomy" id="1812826"/>
    <lineage>
        <taxon>Bacteria</taxon>
        <taxon>Bacillati</taxon>
        <taxon>Actinomycetota</taxon>
        <taxon>Actinomycetes</taxon>
        <taxon>Micrococcales</taxon>
        <taxon>Jonesiaceae</taxon>
        <taxon>Populibacterium</taxon>
    </lineage>
</organism>
<dbReference type="Proteomes" id="UP001597391">
    <property type="component" value="Unassembled WGS sequence"/>
</dbReference>
<dbReference type="InterPro" id="IPR036116">
    <property type="entry name" value="FN3_sf"/>
</dbReference>
<proteinExistence type="predicted"/>
<sequence length="616" mass="66533">MSTHSGTKHHRRKVLAALATATVTLTTLCVPAQAVSTHAVTTPAHASGINTLALAPSGAAFTARVSPGVAAKKAKKTRKVLIVPVYWKGAKKPKNDVSATKKHVKKADAYFNEVSGGKVRLTVSKTLKWQKIKKPAGAGCTASVYGISKSLSGILKKNKIKRSSYDHMIVRLPSNSCKSKKLASGEAELGGKVAVMAGPTDAYVLTHEIGHNLRLPHGNSLLCSKGKVTLTSLKKCNSREYGDYSDVMGHGDFSYLPGPQLDRVGWLKASQKRTFNTTKKKTSKSYSLRAITSKKSGVKAVRVKVNSKRSYWVEYRDGKNGKTALSGYATGVQIRLVDTSLKSYGAVAPVVLDVRPGGRNTNDALAAGESWRSPEGIRFAFSKVSGGKANVKVQTKASVAKKPKAPTKLGISSADSALKVKFTRPSSAGAPVAKYQVEYREVGKKSKSMTVDATHVKSPTVTVSGLKEKTAYQVRVRAWNQKGWGSWTSWKKASTADLAPSLEIEDPKATLTSDGNGYITLYVKAQPNKFSKAPIAWVVAGSDNKVNYGAWTEEWLTDVKHLGNGRYQIKLRVWNYSGNAHTASVKITATTSDNWGRQNTASRNVSISFKAWENYQ</sequence>
<dbReference type="SUPFAM" id="SSF49265">
    <property type="entry name" value="Fibronectin type III"/>
    <property type="match status" value="1"/>
</dbReference>
<evidence type="ECO:0000256" key="2">
    <source>
        <dbReference type="ARBA" id="ARBA00023326"/>
    </source>
</evidence>
<dbReference type="RefSeq" id="WP_377467214.1">
    <property type="nucleotide sequence ID" value="NZ_JBHUOP010000005.1"/>
</dbReference>
<accession>A0ABW5XHQ7</accession>
<comment type="caution">
    <text evidence="5">The sequence shown here is derived from an EMBL/GenBank/DDBJ whole genome shotgun (WGS) entry which is preliminary data.</text>
</comment>
<evidence type="ECO:0000259" key="4">
    <source>
        <dbReference type="PROSITE" id="PS50853"/>
    </source>
</evidence>
<protein>
    <submittedName>
        <fullName evidence="5">Fibronectin type III domain-containing protein</fullName>
    </submittedName>
</protein>
<keyword evidence="1" id="KW-0326">Glycosidase</keyword>
<dbReference type="SUPFAM" id="SSF55486">
    <property type="entry name" value="Metalloproteases ('zincins'), catalytic domain"/>
    <property type="match status" value="1"/>
</dbReference>
<keyword evidence="6" id="KW-1185">Reference proteome</keyword>
<keyword evidence="3" id="KW-0732">Signal</keyword>
<feature type="domain" description="Fibronectin type-III" evidence="4">
    <location>
        <begin position="402"/>
        <end position="498"/>
    </location>
</feature>
<dbReference type="Pfam" id="PF00041">
    <property type="entry name" value="fn3"/>
    <property type="match status" value="1"/>
</dbReference>
<dbReference type="Gene3D" id="2.60.40.10">
    <property type="entry name" value="Immunoglobulins"/>
    <property type="match status" value="1"/>
</dbReference>
<dbReference type="PRINTS" id="PR00014">
    <property type="entry name" value="FNTYPEIII"/>
</dbReference>
<reference evidence="6" key="1">
    <citation type="journal article" date="2019" name="Int. J. Syst. Evol. Microbiol.">
        <title>The Global Catalogue of Microorganisms (GCM) 10K type strain sequencing project: providing services to taxonomists for standard genome sequencing and annotation.</title>
        <authorList>
            <consortium name="The Broad Institute Genomics Platform"/>
            <consortium name="The Broad Institute Genome Sequencing Center for Infectious Disease"/>
            <person name="Wu L."/>
            <person name="Ma J."/>
        </authorList>
    </citation>
    <scope>NUCLEOTIDE SEQUENCE [LARGE SCALE GENOMIC DNA]</scope>
    <source>
        <strain evidence="6">KCTC 33576</strain>
    </source>
</reference>
<feature type="signal peptide" evidence="3">
    <location>
        <begin position="1"/>
        <end position="34"/>
    </location>
</feature>
<evidence type="ECO:0000313" key="6">
    <source>
        <dbReference type="Proteomes" id="UP001597391"/>
    </source>
</evidence>